<keyword evidence="9" id="KW-0325">Glycoprotein</keyword>
<feature type="non-terminal residue" evidence="12">
    <location>
        <position position="1"/>
    </location>
</feature>
<evidence type="ECO:0000256" key="10">
    <source>
        <dbReference type="ARBA" id="ARBA00023319"/>
    </source>
</evidence>
<evidence type="ECO:0000256" key="7">
    <source>
        <dbReference type="ARBA" id="ARBA00023157"/>
    </source>
</evidence>
<dbReference type="InterPro" id="IPR051713">
    <property type="entry name" value="T-cell_Activation_Regulation"/>
</dbReference>
<evidence type="ECO:0000256" key="4">
    <source>
        <dbReference type="ARBA" id="ARBA00022729"/>
    </source>
</evidence>
<dbReference type="GO" id="GO:0031295">
    <property type="term" value="P:T cell costimulation"/>
    <property type="evidence" value="ECO:0007669"/>
    <property type="project" value="TreeGrafter"/>
</dbReference>
<dbReference type="InterPro" id="IPR013783">
    <property type="entry name" value="Ig-like_fold"/>
</dbReference>
<dbReference type="Proteomes" id="UP000727407">
    <property type="component" value="Unassembled WGS sequence"/>
</dbReference>
<dbReference type="GO" id="GO:0042130">
    <property type="term" value="P:negative regulation of T cell proliferation"/>
    <property type="evidence" value="ECO:0007669"/>
    <property type="project" value="TreeGrafter"/>
</dbReference>
<reference evidence="12" key="1">
    <citation type="submission" date="2020-07" db="EMBL/GenBank/DDBJ databases">
        <title>Clarias magur genome sequencing, assembly and annotation.</title>
        <authorList>
            <person name="Kushwaha B."/>
            <person name="Kumar R."/>
            <person name="Das P."/>
            <person name="Joshi C.G."/>
            <person name="Kumar D."/>
            <person name="Nagpure N.S."/>
            <person name="Pandey M."/>
            <person name="Agarwal S."/>
            <person name="Srivastava S."/>
            <person name="Singh M."/>
            <person name="Sahoo L."/>
            <person name="Jayasankar P."/>
            <person name="Meher P.K."/>
            <person name="Koringa P.G."/>
            <person name="Iquebal M.A."/>
            <person name="Das S.P."/>
            <person name="Bit A."/>
            <person name="Patnaik S."/>
            <person name="Patel N."/>
            <person name="Shah T.M."/>
            <person name="Hinsu A."/>
            <person name="Jena J.K."/>
        </authorList>
    </citation>
    <scope>NUCLEOTIDE SEQUENCE</scope>
    <source>
        <strain evidence="12">CIFAMagur01</strain>
        <tissue evidence="12">Testis</tissue>
    </source>
</reference>
<dbReference type="OrthoDB" id="9898017at2759"/>
<evidence type="ECO:0000256" key="1">
    <source>
        <dbReference type="ARBA" id="ARBA00004251"/>
    </source>
</evidence>
<keyword evidence="6" id="KW-0472">Membrane</keyword>
<feature type="domain" description="Ig-like" evidence="11">
    <location>
        <begin position="37"/>
        <end position="110"/>
    </location>
</feature>
<dbReference type="GO" id="GO:0009897">
    <property type="term" value="C:external side of plasma membrane"/>
    <property type="evidence" value="ECO:0007669"/>
    <property type="project" value="TreeGrafter"/>
</dbReference>
<evidence type="ECO:0000256" key="3">
    <source>
        <dbReference type="ARBA" id="ARBA00022692"/>
    </source>
</evidence>
<proteinExistence type="predicted"/>
<dbReference type="PROSITE" id="PS50835">
    <property type="entry name" value="IG_LIKE"/>
    <property type="match status" value="1"/>
</dbReference>
<keyword evidence="3" id="KW-0812">Transmembrane</keyword>
<dbReference type="GO" id="GO:0007166">
    <property type="term" value="P:cell surface receptor signaling pathway"/>
    <property type="evidence" value="ECO:0007669"/>
    <property type="project" value="TreeGrafter"/>
</dbReference>
<dbReference type="GO" id="GO:0042102">
    <property type="term" value="P:positive regulation of T cell proliferation"/>
    <property type="evidence" value="ECO:0007669"/>
    <property type="project" value="TreeGrafter"/>
</dbReference>
<sequence length="149" mass="17028">LMDMTTSYLYVSVLFFTAYVDNIFSAVSEVTVFARVGETAVLPCALSSVHGRAVHIKWRRKSQTVFERIGKGSYEDEGYQGRVVVPEENLRKGNCSLVLKKVRKSDAAVYNSYHFIYMRKKSANVLINTVKLQVIDETGRSSYRKWPFL</sequence>
<evidence type="ECO:0000313" key="12">
    <source>
        <dbReference type="EMBL" id="KAF5893103.1"/>
    </source>
</evidence>
<dbReference type="AlphaFoldDB" id="A0A8J4X4U6"/>
<dbReference type="InterPro" id="IPR036179">
    <property type="entry name" value="Ig-like_dom_sf"/>
</dbReference>
<dbReference type="InterPro" id="IPR007110">
    <property type="entry name" value="Ig-like_dom"/>
</dbReference>
<evidence type="ECO:0000256" key="8">
    <source>
        <dbReference type="ARBA" id="ARBA00023170"/>
    </source>
</evidence>
<comment type="caution">
    <text evidence="12">The sequence shown here is derived from an EMBL/GenBank/DDBJ whole genome shotgun (WGS) entry which is preliminary data.</text>
</comment>
<keyword evidence="7" id="KW-1015">Disulfide bond</keyword>
<keyword evidence="4" id="KW-0732">Signal</keyword>
<keyword evidence="2" id="KW-1003">Cell membrane</keyword>
<accession>A0A8J4X4U6</accession>
<dbReference type="EMBL" id="QNUK01000452">
    <property type="protein sequence ID" value="KAF5893103.1"/>
    <property type="molecule type" value="Genomic_DNA"/>
</dbReference>
<dbReference type="Gene3D" id="2.60.40.10">
    <property type="entry name" value="Immunoglobulins"/>
    <property type="match status" value="1"/>
</dbReference>
<dbReference type="GO" id="GO:0071222">
    <property type="term" value="P:cellular response to lipopolysaccharide"/>
    <property type="evidence" value="ECO:0007669"/>
    <property type="project" value="TreeGrafter"/>
</dbReference>
<evidence type="ECO:0000256" key="9">
    <source>
        <dbReference type="ARBA" id="ARBA00023180"/>
    </source>
</evidence>
<dbReference type="Pfam" id="PF07686">
    <property type="entry name" value="V-set"/>
    <property type="match status" value="1"/>
</dbReference>
<evidence type="ECO:0000256" key="5">
    <source>
        <dbReference type="ARBA" id="ARBA00022989"/>
    </source>
</evidence>
<keyword evidence="10" id="KW-0393">Immunoglobulin domain</keyword>
<evidence type="ECO:0000313" key="13">
    <source>
        <dbReference type="Proteomes" id="UP000727407"/>
    </source>
</evidence>
<evidence type="ECO:0000256" key="2">
    <source>
        <dbReference type="ARBA" id="ARBA00022475"/>
    </source>
</evidence>
<comment type="subcellular location">
    <subcellularLocation>
        <location evidence="1">Cell membrane</location>
        <topology evidence="1">Single-pass type I membrane protein</topology>
    </subcellularLocation>
</comment>
<evidence type="ECO:0000259" key="11">
    <source>
        <dbReference type="PROSITE" id="PS50835"/>
    </source>
</evidence>
<dbReference type="SUPFAM" id="SSF48726">
    <property type="entry name" value="Immunoglobulin"/>
    <property type="match status" value="1"/>
</dbReference>
<keyword evidence="8" id="KW-0675">Receptor</keyword>
<organism evidence="12 13">
    <name type="scientific">Clarias magur</name>
    <name type="common">Asian catfish</name>
    <name type="synonym">Macropteronotus magur</name>
    <dbReference type="NCBI Taxonomy" id="1594786"/>
    <lineage>
        <taxon>Eukaryota</taxon>
        <taxon>Metazoa</taxon>
        <taxon>Chordata</taxon>
        <taxon>Craniata</taxon>
        <taxon>Vertebrata</taxon>
        <taxon>Euteleostomi</taxon>
        <taxon>Actinopterygii</taxon>
        <taxon>Neopterygii</taxon>
        <taxon>Teleostei</taxon>
        <taxon>Ostariophysi</taxon>
        <taxon>Siluriformes</taxon>
        <taxon>Clariidae</taxon>
        <taxon>Clarias</taxon>
    </lineage>
</organism>
<name>A0A8J4X4U6_CLAMG</name>
<dbReference type="PANTHER" id="PTHR25466">
    <property type="entry name" value="T-LYMPHOCYTE ACTIVATION ANTIGEN"/>
    <property type="match status" value="1"/>
</dbReference>
<evidence type="ECO:0000256" key="6">
    <source>
        <dbReference type="ARBA" id="ARBA00023136"/>
    </source>
</evidence>
<keyword evidence="5" id="KW-1133">Transmembrane helix</keyword>
<dbReference type="InterPro" id="IPR013106">
    <property type="entry name" value="Ig_V-set"/>
</dbReference>
<keyword evidence="13" id="KW-1185">Reference proteome</keyword>
<feature type="non-terminal residue" evidence="12">
    <location>
        <position position="149"/>
    </location>
</feature>
<dbReference type="PANTHER" id="PTHR25466:SF11">
    <property type="entry name" value="GALECTIN 17-RELATED"/>
    <property type="match status" value="1"/>
</dbReference>
<gene>
    <name evidence="12" type="primary">cd276</name>
    <name evidence="12" type="ORF">DAT39_017205</name>
</gene>
<dbReference type="GO" id="GO:0006955">
    <property type="term" value="P:immune response"/>
    <property type="evidence" value="ECO:0007669"/>
    <property type="project" value="TreeGrafter"/>
</dbReference>
<protein>
    <submittedName>
        <fullName evidence="12">Antigen like protein</fullName>
    </submittedName>
</protein>